<feature type="signal peptide" evidence="1">
    <location>
        <begin position="1"/>
        <end position="24"/>
    </location>
</feature>
<evidence type="ECO:0008006" key="4">
    <source>
        <dbReference type="Google" id="ProtNLM"/>
    </source>
</evidence>
<dbReference type="Proteomes" id="UP001174136">
    <property type="component" value="Unassembled WGS sequence"/>
</dbReference>
<organism evidence="2 3">
    <name type="scientific">Merluccius polli</name>
    <name type="common">Benguela hake</name>
    <name type="synonym">Merluccius cadenati</name>
    <dbReference type="NCBI Taxonomy" id="89951"/>
    <lineage>
        <taxon>Eukaryota</taxon>
        <taxon>Metazoa</taxon>
        <taxon>Chordata</taxon>
        <taxon>Craniata</taxon>
        <taxon>Vertebrata</taxon>
        <taxon>Euteleostomi</taxon>
        <taxon>Actinopterygii</taxon>
        <taxon>Neopterygii</taxon>
        <taxon>Teleostei</taxon>
        <taxon>Neoteleostei</taxon>
        <taxon>Acanthomorphata</taxon>
        <taxon>Zeiogadaria</taxon>
        <taxon>Gadariae</taxon>
        <taxon>Gadiformes</taxon>
        <taxon>Gadoidei</taxon>
        <taxon>Merlucciidae</taxon>
        <taxon>Merluccius</taxon>
    </lineage>
</organism>
<reference evidence="2" key="1">
    <citation type="journal article" date="2023" name="Front. Mar. Sci.">
        <title>A new Merluccius polli reference genome to investigate the effects of global change in West African waters.</title>
        <authorList>
            <person name="Mateo J.L."/>
            <person name="Blanco-Fernandez C."/>
            <person name="Garcia-Vazquez E."/>
            <person name="Machado-Schiaffino G."/>
        </authorList>
    </citation>
    <scope>NUCLEOTIDE SEQUENCE</scope>
    <source>
        <strain evidence="2">C29</strain>
        <tissue evidence="2">Fin</tissue>
    </source>
</reference>
<dbReference type="PANTHER" id="PTHR31751">
    <property type="entry name" value="SI:CH211-108C17.2-RELATED-RELATED"/>
    <property type="match status" value="1"/>
</dbReference>
<keyword evidence="1" id="KW-0732">Signal</keyword>
<dbReference type="PANTHER" id="PTHR31751:SF42">
    <property type="entry name" value="PROTEIN CBG10204"/>
    <property type="match status" value="1"/>
</dbReference>
<feature type="chain" id="PRO_5041256412" description="Transposase" evidence="1">
    <location>
        <begin position="25"/>
        <end position="514"/>
    </location>
</feature>
<proteinExistence type="predicted"/>
<evidence type="ECO:0000313" key="2">
    <source>
        <dbReference type="EMBL" id="KAK0154505.1"/>
    </source>
</evidence>
<evidence type="ECO:0000256" key="1">
    <source>
        <dbReference type="SAM" id="SignalP"/>
    </source>
</evidence>
<protein>
    <recommendedName>
        <fullName evidence="4">Transposase</fullName>
    </recommendedName>
</protein>
<dbReference type="AlphaFoldDB" id="A0AA47PAH7"/>
<evidence type="ECO:0000313" key="3">
    <source>
        <dbReference type="Proteomes" id="UP001174136"/>
    </source>
</evidence>
<keyword evidence="3" id="KW-1185">Reference proteome</keyword>
<comment type="caution">
    <text evidence="2">The sequence shown here is derived from an EMBL/GenBank/DDBJ whole genome shotgun (WGS) entry which is preliminary data.</text>
</comment>
<name>A0AA47PAH7_MERPO</name>
<accession>A0AA47PAH7</accession>
<gene>
    <name evidence="2" type="ORF">N1851_003394</name>
</gene>
<dbReference type="EMBL" id="JAOPHQ010000452">
    <property type="protein sequence ID" value="KAK0154505.1"/>
    <property type="molecule type" value="Genomic_DNA"/>
</dbReference>
<sequence>MLHRNMPTCNLLLSGAIHFSGCLATQTLRMLTLFGLQCISVSSYFRHQRHYTIPVIIQAWQNDQAKNFSDHRAMDGGIVVAGDCRSDSPGHCAKYGSYTLIEDRVNKVVDVQLVQCIIMLGPATLRFLQAFNTTSTLHLHCYVMLQSSEVPNSTWCEIEGLKRSISLLRRQDLHLSTLITDRHRQAFTIKMLNIAKWVREELCPEGTRHYFDVWHIGKSLGKALDTASKDRQCDQLMLWRPATVNHLYWTAASTQDGNPAVMEAKWRSLVNHIQDIHDHDTPAFSSCAPAPLEGDQHDKEWLELGTAQWQQQNWSIITRTFLLKDVRQLSPQHQTFSLEAYHSLILHFAPKHTGFSYLGMYSRLLLAAIHYNNSHRETAQKSDGTEKYCVRYPRFRKGAFVVRPIKEKASYGKQCHAVLSYFDMAHEASVISDGDLYTVFYHYYYCLQVMQRYATSLMEVLRESYTNSPKALQEVGANLSASAPAPIAKTFTQIPKEEAVSLYLAQQSRFNKAN</sequence>